<proteinExistence type="predicted"/>
<feature type="non-terminal residue" evidence="2">
    <location>
        <position position="253"/>
    </location>
</feature>
<comment type="caution">
    <text evidence="2">The sequence shown here is derived from an EMBL/GenBank/DDBJ whole genome shotgun (WGS) entry which is preliminary data.</text>
</comment>
<organism evidence="2">
    <name type="scientific">marine sediment metagenome</name>
    <dbReference type="NCBI Taxonomy" id="412755"/>
    <lineage>
        <taxon>unclassified sequences</taxon>
        <taxon>metagenomes</taxon>
        <taxon>ecological metagenomes</taxon>
    </lineage>
</organism>
<protein>
    <recommendedName>
        <fullName evidence="1">Bacterial repeat domain-containing protein</fullName>
    </recommendedName>
</protein>
<feature type="non-terminal residue" evidence="2">
    <location>
        <position position="1"/>
    </location>
</feature>
<evidence type="ECO:0000259" key="1">
    <source>
        <dbReference type="Pfam" id="PF18998"/>
    </source>
</evidence>
<dbReference type="Pfam" id="PF18998">
    <property type="entry name" value="Flg_new_2"/>
    <property type="match status" value="1"/>
</dbReference>
<dbReference type="AlphaFoldDB" id="X0Y3F8"/>
<name>X0Y3F8_9ZZZZ</name>
<dbReference type="InterPro" id="IPR044060">
    <property type="entry name" value="Bacterial_rp_domain"/>
</dbReference>
<reference evidence="2" key="1">
    <citation type="journal article" date="2014" name="Front. Microbiol.">
        <title>High frequency of phylogenetically diverse reductive dehalogenase-homologous genes in deep subseafloor sedimentary metagenomes.</title>
        <authorList>
            <person name="Kawai M."/>
            <person name="Futagami T."/>
            <person name="Toyoda A."/>
            <person name="Takaki Y."/>
            <person name="Nishi S."/>
            <person name="Hori S."/>
            <person name="Arai W."/>
            <person name="Tsubouchi T."/>
            <person name="Morono Y."/>
            <person name="Uchiyama I."/>
            <person name="Ito T."/>
            <person name="Fujiyama A."/>
            <person name="Inagaki F."/>
            <person name="Takami H."/>
        </authorList>
    </citation>
    <scope>NUCLEOTIDE SEQUENCE</scope>
    <source>
        <strain evidence="2">Expedition CK06-06</strain>
    </source>
</reference>
<dbReference type="EMBL" id="BARS01041235">
    <property type="protein sequence ID" value="GAG41887.1"/>
    <property type="molecule type" value="Genomic_DNA"/>
</dbReference>
<gene>
    <name evidence="2" type="ORF">S01H1_62744</name>
</gene>
<feature type="domain" description="Bacterial repeat" evidence="1">
    <location>
        <begin position="157"/>
        <end position="224"/>
    </location>
</feature>
<evidence type="ECO:0000313" key="2">
    <source>
        <dbReference type="EMBL" id="GAG41887.1"/>
    </source>
</evidence>
<sequence>IAIKDMFTHLAATVGEQEIHILSAALHLFRYQGSSTATVYVNRVTTDWLPDAAGTNENDVSGLHSEVNSGTPWAAGSFSTSDYDTTVTGSSPWADGYNEQVVVDVTEVIAAIYASGVNYGVVLTADAGGITGRASEHSTHPPSLEITYTYGQPPPTYTLTVHSGSGDGSYFAAAVVSIQADPAPSGQAFDVWIGDTVGIASLHDADTTITMPPTEATITATYQPGIPHTLTVNSGSGDGSYIEGTVVSIQASP</sequence>
<accession>X0Y3F8</accession>